<evidence type="ECO:0000313" key="3">
    <source>
        <dbReference type="Proteomes" id="UP001201980"/>
    </source>
</evidence>
<name>A0AAD5WQJ2_9PEZI</name>
<feature type="signal peptide" evidence="1">
    <location>
        <begin position="1"/>
        <end position="20"/>
    </location>
</feature>
<evidence type="ECO:0000256" key="1">
    <source>
        <dbReference type="SAM" id="SignalP"/>
    </source>
</evidence>
<comment type="caution">
    <text evidence="2">The sequence shown here is derived from an EMBL/GenBank/DDBJ whole genome shotgun (WGS) entry which is preliminary data.</text>
</comment>
<accession>A0AAD5WQJ2</accession>
<keyword evidence="1" id="KW-0732">Signal</keyword>
<dbReference type="EMBL" id="JAKWBI020000215">
    <property type="protein sequence ID" value="KAJ2898863.1"/>
    <property type="molecule type" value="Genomic_DNA"/>
</dbReference>
<gene>
    <name evidence="2" type="ORF">MKZ38_003622</name>
</gene>
<sequence>MHASAFLPLIAALLPAAAFARDPASVTTKSFTTSSVATIPCPTTSMEAACTPIETTFVYPVVVTSSDYPLSSGYAAPSGYPYSGYGHDGKGNGGYGYGRGPSKSGPYYPMSNSTLPCGTGTAPAGTAVGTGVGTVGSTGTFVTSTATAGGSEATGGESNDGTVTGTGAKHVVGLGVVLAGLVVAMI</sequence>
<organism evidence="2 3">
    <name type="scientific">Zalerion maritima</name>
    <dbReference type="NCBI Taxonomy" id="339359"/>
    <lineage>
        <taxon>Eukaryota</taxon>
        <taxon>Fungi</taxon>
        <taxon>Dikarya</taxon>
        <taxon>Ascomycota</taxon>
        <taxon>Pezizomycotina</taxon>
        <taxon>Sordariomycetes</taxon>
        <taxon>Lulworthiomycetidae</taxon>
        <taxon>Lulworthiales</taxon>
        <taxon>Lulworthiaceae</taxon>
        <taxon>Zalerion</taxon>
    </lineage>
</organism>
<dbReference type="Proteomes" id="UP001201980">
    <property type="component" value="Unassembled WGS sequence"/>
</dbReference>
<reference evidence="2" key="1">
    <citation type="submission" date="2022-07" db="EMBL/GenBank/DDBJ databases">
        <title>Draft genome sequence of Zalerion maritima ATCC 34329, a (micro)plastics degrading marine fungus.</title>
        <authorList>
            <person name="Paco A."/>
            <person name="Goncalves M.F.M."/>
            <person name="Rocha-Santos T.A.P."/>
            <person name="Alves A."/>
        </authorList>
    </citation>
    <scope>NUCLEOTIDE SEQUENCE</scope>
    <source>
        <strain evidence="2">ATCC 34329</strain>
    </source>
</reference>
<proteinExistence type="predicted"/>
<evidence type="ECO:0000313" key="2">
    <source>
        <dbReference type="EMBL" id="KAJ2898863.1"/>
    </source>
</evidence>
<keyword evidence="3" id="KW-1185">Reference proteome</keyword>
<dbReference type="AlphaFoldDB" id="A0AAD5WQJ2"/>
<feature type="chain" id="PRO_5041901620" evidence="1">
    <location>
        <begin position="21"/>
        <end position="186"/>
    </location>
</feature>
<protein>
    <submittedName>
        <fullName evidence="2">Uncharacterized protein</fullName>
    </submittedName>
</protein>